<dbReference type="PANTHER" id="PTHR37283:SF1">
    <property type="entry name" value="PH DOMAIN-CONTAINING PROTEIN YHR131C"/>
    <property type="match status" value="1"/>
</dbReference>
<dbReference type="InterPro" id="IPR041681">
    <property type="entry name" value="PH_9"/>
</dbReference>
<dbReference type="Gene3D" id="2.30.29.30">
    <property type="entry name" value="Pleckstrin-homology domain (PH domain)/Phosphotyrosine-binding domain (PTB)"/>
    <property type="match status" value="1"/>
</dbReference>
<organism evidence="2">
    <name type="scientific">Rhizopus microsporus var. microsporus</name>
    <dbReference type="NCBI Taxonomy" id="86635"/>
    <lineage>
        <taxon>Eukaryota</taxon>
        <taxon>Fungi</taxon>
        <taxon>Fungi incertae sedis</taxon>
        <taxon>Mucoromycota</taxon>
        <taxon>Mucoromycotina</taxon>
        <taxon>Mucoromycetes</taxon>
        <taxon>Mucorales</taxon>
        <taxon>Mucorineae</taxon>
        <taxon>Rhizopodaceae</taxon>
        <taxon>Rhizopus</taxon>
    </lineage>
</organism>
<dbReference type="AlphaFoldDB" id="A0A1X0REV9"/>
<accession>A0A1X0REV9</accession>
<dbReference type="PANTHER" id="PTHR37283">
    <property type="entry name" value="PH DOMAIN-CONTAINING PROTEIN YHR131C"/>
    <property type="match status" value="1"/>
</dbReference>
<dbReference type="PROSITE" id="PS50003">
    <property type="entry name" value="PH_DOMAIN"/>
    <property type="match status" value="1"/>
</dbReference>
<evidence type="ECO:0000259" key="1">
    <source>
        <dbReference type="PROSITE" id="PS50003"/>
    </source>
</evidence>
<gene>
    <name evidence="2" type="ORF">BCV72DRAFT_301724</name>
</gene>
<dbReference type="SMART" id="SM00233">
    <property type="entry name" value="PH"/>
    <property type="match status" value="1"/>
</dbReference>
<proteinExistence type="predicted"/>
<dbReference type="OrthoDB" id="5865767at2759"/>
<dbReference type="EMBL" id="KV921864">
    <property type="protein sequence ID" value="ORE10552.1"/>
    <property type="molecule type" value="Genomic_DNA"/>
</dbReference>
<dbReference type="SUPFAM" id="SSF50729">
    <property type="entry name" value="PH domain-like"/>
    <property type="match status" value="1"/>
</dbReference>
<dbReference type="VEuPathDB" id="FungiDB:BCV72DRAFT_301724"/>
<feature type="domain" description="PH" evidence="1">
    <location>
        <begin position="73"/>
        <end position="193"/>
    </location>
</feature>
<dbReference type="Pfam" id="PF15410">
    <property type="entry name" value="PH_9"/>
    <property type="match status" value="1"/>
</dbReference>
<dbReference type="InterPro" id="IPR011993">
    <property type="entry name" value="PH-like_dom_sf"/>
</dbReference>
<sequence length="213" mass="24846">MHIKRPQLSLSLLRHSKINSDKKEFVFNSFQRKKGRTKKDVYLNEQHSRPSLNLSITNDSRFKDELLPSYSCTVHKVGICHAKIEVDSLGAKPWRRPWRHIFMELRGTFLQIYEIKTFKPLYLPTFPADYQQTFKWIPLINLSLSQLEAVVADDYKKRSNVFRIIDSSLRLLVQVQTMAEMRSWMEKISAGKNIAVDFVYPPIPTIDCLGCIA</sequence>
<dbReference type="Proteomes" id="UP000242414">
    <property type="component" value="Unassembled WGS sequence"/>
</dbReference>
<evidence type="ECO:0000313" key="2">
    <source>
        <dbReference type="EMBL" id="ORE10552.1"/>
    </source>
</evidence>
<dbReference type="InterPro" id="IPR001849">
    <property type="entry name" value="PH_domain"/>
</dbReference>
<name>A0A1X0REV9_RHIZD</name>
<protein>
    <recommendedName>
        <fullName evidence="1">PH domain-containing protein</fullName>
    </recommendedName>
</protein>
<reference evidence="2" key="1">
    <citation type="journal article" date="2016" name="Proc. Natl. Acad. Sci. U.S.A.">
        <title>Lipid metabolic changes in an early divergent fungus govern the establishment of a mutualistic symbiosis with endobacteria.</title>
        <authorList>
            <person name="Lastovetsky O.A."/>
            <person name="Gaspar M.L."/>
            <person name="Mondo S.J."/>
            <person name="LaButti K.M."/>
            <person name="Sandor L."/>
            <person name="Grigoriev I.V."/>
            <person name="Henry S.A."/>
            <person name="Pawlowska T.E."/>
        </authorList>
    </citation>
    <scope>NUCLEOTIDE SEQUENCE [LARGE SCALE GENOMIC DNA]</scope>
    <source>
        <strain evidence="2">ATCC 52814</strain>
    </source>
</reference>